<comment type="caution">
    <text evidence="1">The sequence shown here is derived from an EMBL/GenBank/DDBJ whole genome shotgun (WGS) entry which is preliminary data.</text>
</comment>
<dbReference type="AlphaFoldDB" id="A0A8T0Y5K8"/>
<evidence type="ECO:0000313" key="2">
    <source>
        <dbReference type="Proteomes" id="UP000823388"/>
    </source>
</evidence>
<reference evidence="1" key="1">
    <citation type="submission" date="2020-05" db="EMBL/GenBank/DDBJ databases">
        <title>WGS assembly of Panicum virgatum.</title>
        <authorList>
            <person name="Lovell J.T."/>
            <person name="Jenkins J."/>
            <person name="Shu S."/>
            <person name="Juenger T.E."/>
            <person name="Schmutz J."/>
        </authorList>
    </citation>
    <scope>NUCLEOTIDE SEQUENCE</scope>
    <source>
        <strain evidence="1">AP13</strain>
    </source>
</reference>
<sequence length="37" mass="4136">MKQRLPSQRRRLVGSCLAKASVWSPLSICWLAPPDSP</sequence>
<keyword evidence="2" id="KW-1185">Reference proteome</keyword>
<organism evidence="1 2">
    <name type="scientific">Panicum virgatum</name>
    <name type="common">Blackwell switchgrass</name>
    <dbReference type="NCBI Taxonomy" id="38727"/>
    <lineage>
        <taxon>Eukaryota</taxon>
        <taxon>Viridiplantae</taxon>
        <taxon>Streptophyta</taxon>
        <taxon>Embryophyta</taxon>
        <taxon>Tracheophyta</taxon>
        <taxon>Spermatophyta</taxon>
        <taxon>Magnoliopsida</taxon>
        <taxon>Liliopsida</taxon>
        <taxon>Poales</taxon>
        <taxon>Poaceae</taxon>
        <taxon>PACMAD clade</taxon>
        <taxon>Panicoideae</taxon>
        <taxon>Panicodae</taxon>
        <taxon>Paniceae</taxon>
        <taxon>Panicinae</taxon>
        <taxon>Panicum</taxon>
        <taxon>Panicum sect. Hiantes</taxon>
    </lineage>
</organism>
<evidence type="ECO:0000313" key="1">
    <source>
        <dbReference type="EMBL" id="KAG2662669.1"/>
    </source>
</evidence>
<dbReference type="Proteomes" id="UP000823388">
    <property type="component" value="Chromosome 1K"/>
</dbReference>
<proteinExistence type="predicted"/>
<name>A0A8T0Y5K8_PANVG</name>
<accession>A0A8T0Y5K8</accession>
<protein>
    <submittedName>
        <fullName evidence="1">Uncharacterized protein</fullName>
    </submittedName>
</protein>
<gene>
    <name evidence="1" type="ORF">PVAP13_1KG549101</name>
</gene>
<dbReference type="EMBL" id="CM029037">
    <property type="protein sequence ID" value="KAG2662669.1"/>
    <property type="molecule type" value="Genomic_DNA"/>
</dbReference>